<evidence type="ECO:0000256" key="1">
    <source>
        <dbReference type="SAM" id="SignalP"/>
    </source>
</evidence>
<dbReference type="InterPro" id="IPR036249">
    <property type="entry name" value="Thioredoxin-like_sf"/>
</dbReference>
<dbReference type="CDD" id="cd02972">
    <property type="entry name" value="DsbA_family"/>
    <property type="match status" value="1"/>
</dbReference>
<sequence>MRSKLVVVVVAAVALIGAVSGCTRAVSGTAQGDPNPPRVAVTEDSFGIRAGLEDAPVQLEIYTEPQCTHCADLQHEFGDQFAYYIGTGQLAVTYRPMTFLDSPDTDGHSARVANAMFVAATPGGEGDGEVATTGRQFQHFVEQLWAHQEPGGTGPDDSRIADFARAADVPGFQVRQLESGVTEKSSSDLADMESTNFEFLYEVDPLNTGTPTVFDLNAGEKLDIYDDDWLTKVMES</sequence>
<dbReference type="Gene3D" id="3.40.30.10">
    <property type="entry name" value="Glutaredoxin"/>
    <property type="match status" value="1"/>
</dbReference>
<gene>
    <name evidence="3" type="ORF">D8S82_30210</name>
</gene>
<keyword evidence="3" id="KW-0413">Isomerase</keyword>
<reference evidence="3 4" key="1">
    <citation type="submission" date="2018-10" db="EMBL/GenBank/DDBJ databases">
        <title>Draft genome of Mycobacterium hodleri strain B.</title>
        <authorList>
            <person name="Amande T.J."/>
            <person name="Mcgenity T.J."/>
        </authorList>
    </citation>
    <scope>NUCLEOTIDE SEQUENCE [LARGE SCALE GENOMIC DNA]</scope>
    <source>
        <strain evidence="3 4">B</strain>
    </source>
</reference>
<dbReference type="RefSeq" id="WP_142555619.1">
    <property type="nucleotide sequence ID" value="NZ_VIFX01000059.1"/>
</dbReference>
<dbReference type="PROSITE" id="PS51257">
    <property type="entry name" value="PROKAR_LIPOPROTEIN"/>
    <property type="match status" value="1"/>
</dbReference>
<feature type="domain" description="Thioredoxin-like fold" evidence="2">
    <location>
        <begin position="48"/>
        <end position="122"/>
    </location>
</feature>
<protein>
    <submittedName>
        <fullName evidence="3">Protein-disulfide isomerase</fullName>
    </submittedName>
</protein>
<keyword evidence="1" id="KW-0732">Signal</keyword>
<evidence type="ECO:0000259" key="2">
    <source>
        <dbReference type="Pfam" id="PF13462"/>
    </source>
</evidence>
<dbReference type="AlphaFoldDB" id="A0A544VS17"/>
<evidence type="ECO:0000313" key="4">
    <source>
        <dbReference type="Proteomes" id="UP000315759"/>
    </source>
</evidence>
<dbReference type="Proteomes" id="UP000315759">
    <property type="component" value="Unassembled WGS sequence"/>
</dbReference>
<comment type="caution">
    <text evidence="3">The sequence shown here is derived from an EMBL/GenBank/DDBJ whole genome shotgun (WGS) entry which is preliminary data.</text>
</comment>
<dbReference type="InterPro" id="IPR012336">
    <property type="entry name" value="Thioredoxin-like_fold"/>
</dbReference>
<dbReference type="EMBL" id="VIFX01000059">
    <property type="protein sequence ID" value="TQR82798.1"/>
    <property type="molecule type" value="Genomic_DNA"/>
</dbReference>
<dbReference type="GO" id="GO:0016853">
    <property type="term" value="F:isomerase activity"/>
    <property type="evidence" value="ECO:0007669"/>
    <property type="project" value="UniProtKB-KW"/>
</dbReference>
<organism evidence="3 4">
    <name type="scientific">Mycolicibacterium hodleri</name>
    <dbReference type="NCBI Taxonomy" id="49897"/>
    <lineage>
        <taxon>Bacteria</taxon>
        <taxon>Bacillati</taxon>
        <taxon>Actinomycetota</taxon>
        <taxon>Actinomycetes</taxon>
        <taxon>Mycobacteriales</taxon>
        <taxon>Mycobacteriaceae</taxon>
        <taxon>Mycolicibacterium</taxon>
    </lineage>
</organism>
<feature type="chain" id="PRO_5039627295" evidence="1">
    <location>
        <begin position="26"/>
        <end position="236"/>
    </location>
</feature>
<dbReference type="SUPFAM" id="SSF52833">
    <property type="entry name" value="Thioredoxin-like"/>
    <property type="match status" value="1"/>
</dbReference>
<proteinExistence type="predicted"/>
<name>A0A544VS17_9MYCO</name>
<evidence type="ECO:0000313" key="3">
    <source>
        <dbReference type="EMBL" id="TQR82798.1"/>
    </source>
</evidence>
<accession>A0A544VS17</accession>
<keyword evidence="4" id="KW-1185">Reference proteome</keyword>
<dbReference type="Pfam" id="PF13462">
    <property type="entry name" value="Thioredoxin_4"/>
    <property type="match status" value="1"/>
</dbReference>
<feature type="signal peptide" evidence="1">
    <location>
        <begin position="1"/>
        <end position="25"/>
    </location>
</feature>